<reference evidence="4" key="2">
    <citation type="submission" date="2025-09" db="UniProtKB">
        <authorList>
            <consortium name="Ensembl"/>
        </authorList>
    </citation>
    <scope>IDENTIFICATION</scope>
</reference>
<dbReference type="Ensembl" id="ENSSTUT00000116338.1">
    <property type="protein sequence ID" value="ENSSTUP00000108631.1"/>
    <property type="gene ID" value="ENSSTUG00000048272.1"/>
</dbReference>
<dbReference type="GeneTree" id="ENSGT00940000178126"/>
<dbReference type="InterPro" id="IPR007110">
    <property type="entry name" value="Ig-like_dom"/>
</dbReference>
<evidence type="ECO:0000313" key="4">
    <source>
        <dbReference type="Ensembl" id="ENSSTUP00000108631.1"/>
    </source>
</evidence>
<dbReference type="OMA" id="CKATHNA"/>
<evidence type="ECO:0000259" key="3">
    <source>
        <dbReference type="PROSITE" id="PS50835"/>
    </source>
</evidence>
<dbReference type="CDD" id="cd00098">
    <property type="entry name" value="IgC1"/>
    <property type="match status" value="1"/>
</dbReference>
<dbReference type="InterPro" id="IPR003597">
    <property type="entry name" value="Ig_C1-set"/>
</dbReference>
<dbReference type="AlphaFoldDB" id="A0A674EKQ2"/>
<dbReference type="InParanoid" id="A0A674EKQ2"/>
<dbReference type="SMART" id="SM00407">
    <property type="entry name" value="IGc1"/>
    <property type="match status" value="1"/>
</dbReference>
<proteinExistence type="predicted"/>
<sequence>VQRVIPPNITLYPLWEELEGGSKVGLLCILSGFYPDKLSVEWLLDDKTVTTSPVQRKLQSVEGEEKTFSLNSQLELDQGKWTQGSEVTCKATHNAAQGPPPGTTVSRTISICSGGFQ</sequence>
<dbReference type="PANTHER" id="PTHR23411">
    <property type="entry name" value="TAPASIN"/>
    <property type="match status" value="1"/>
</dbReference>
<organism evidence="4 5">
    <name type="scientific">Salmo trutta</name>
    <name type="common">Brown trout</name>
    <dbReference type="NCBI Taxonomy" id="8032"/>
    <lineage>
        <taxon>Eukaryota</taxon>
        <taxon>Metazoa</taxon>
        <taxon>Chordata</taxon>
        <taxon>Craniata</taxon>
        <taxon>Vertebrata</taxon>
        <taxon>Euteleostomi</taxon>
        <taxon>Actinopterygii</taxon>
        <taxon>Neopterygii</taxon>
        <taxon>Teleostei</taxon>
        <taxon>Protacanthopterygii</taxon>
        <taxon>Salmoniformes</taxon>
        <taxon>Salmonidae</taxon>
        <taxon>Salmoninae</taxon>
        <taxon>Salmo</taxon>
    </lineage>
</organism>
<dbReference type="InterPro" id="IPR050380">
    <property type="entry name" value="Immune_Resp_Modulators"/>
</dbReference>
<protein>
    <recommendedName>
        <fullName evidence="3">Ig-like domain-containing protein</fullName>
    </recommendedName>
</protein>
<dbReference type="FunFam" id="2.60.40.10:FF:000283">
    <property type="entry name" value="Immunoglobulin kappa constant"/>
    <property type="match status" value="1"/>
</dbReference>
<evidence type="ECO:0000313" key="5">
    <source>
        <dbReference type="Proteomes" id="UP000472277"/>
    </source>
</evidence>
<dbReference type="InterPro" id="IPR013783">
    <property type="entry name" value="Ig-like_fold"/>
</dbReference>
<dbReference type="Gene3D" id="2.60.40.10">
    <property type="entry name" value="Immunoglobulins"/>
    <property type="match status" value="1"/>
</dbReference>
<evidence type="ECO:0000256" key="1">
    <source>
        <dbReference type="ARBA" id="ARBA00023157"/>
    </source>
</evidence>
<feature type="domain" description="Ig-like" evidence="3">
    <location>
        <begin position="7"/>
        <end position="110"/>
    </location>
</feature>
<reference evidence="4" key="1">
    <citation type="submission" date="2025-08" db="UniProtKB">
        <authorList>
            <consortium name="Ensembl"/>
        </authorList>
    </citation>
    <scope>IDENTIFICATION</scope>
</reference>
<dbReference type="SUPFAM" id="SSF48726">
    <property type="entry name" value="Immunoglobulin"/>
    <property type="match status" value="1"/>
</dbReference>
<keyword evidence="2" id="KW-0393">Immunoglobulin domain</keyword>
<keyword evidence="5" id="KW-1185">Reference proteome</keyword>
<keyword evidence="1" id="KW-1015">Disulfide bond</keyword>
<dbReference type="Pfam" id="PF07654">
    <property type="entry name" value="C1-set"/>
    <property type="match status" value="1"/>
</dbReference>
<dbReference type="Proteomes" id="UP000472277">
    <property type="component" value="Chromosome 32"/>
</dbReference>
<accession>A0A674EKQ2</accession>
<dbReference type="InterPro" id="IPR036179">
    <property type="entry name" value="Ig-like_dom_sf"/>
</dbReference>
<name>A0A674EKQ2_SALTR</name>
<dbReference type="PROSITE" id="PS50835">
    <property type="entry name" value="IG_LIKE"/>
    <property type="match status" value="1"/>
</dbReference>
<evidence type="ECO:0000256" key="2">
    <source>
        <dbReference type="ARBA" id="ARBA00023319"/>
    </source>
</evidence>